<dbReference type="SUPFAM" id="SSF49464">
    <property type="entry name" value="Carboxypeptidase regulatory domain-like"/>
    <property type="match status" value="1"/>
</dbReference>
<evidence type="ECO:0008006" key="3">
    <source>
        <dbReference type="Google" id="ProtNLM"/>
    </source>
</evidence>
<dbReference type="eggNOG" id="ENOG5032T46">
    <property type="taxonomic scope" value="Bacteria"/>
</dbReference>
<protein>
    <recommendedName>
        <fullName evidence="3">Carboxypeptidase-like regulatory domain-containing protein</fullName>
    </recommendedName>
</protein>
<name>K4ICL9_PSYTT</name>
<proteinExistence type="predicted"/>
<dbReference type="AlphaFoldDB" id="K4ICL9"/>
<evidence type="ECO:0000313" key="2">
    <source>
        <dbReference type="Proteomes" id="UP000008514"/>
    </source>
</evidence>
<keyword evidence="2" id="KW-1185">Reference proteome</keyword>
<organism evidence="1 2">
    <name type="scientific">Psychroflexus torquis (strain ATCC 700755 / CIP 106069 / ACAM 623)</name>
    <dbReference type="NCBI Taxonomy" id="313595"/>
    <lineage>
        <taxon>Bacteria</taxon>
        <taxon>Pseudomonadati</taxon>
        <taxon>Bacteroidota</taxon>
        <taxon>Flavobacteriia</taxon>
        <taxon>Flavobacteriales</taxon>
        <taxon>Flavobacteriaceae</taxon>
        <taxon>Psychroflexus</taxon>
    </lineage>
</organism>
<reference evidence="1" key="2">
    <citation type="submission" date="2012-09" db="EMBL/GenBank/DDBJ databases">
        <title>The complete sequence of Psychroflexus torquis an extreme psychrophile from sea-ice that is stimulated by light.</title>
        <authorList>
            <person name="Feng S."/>
            <person name="Powell S.M."/>
            <person name="Bowman J.P."/>
        </authorList>
    </citation>
    <scope>NUCLEOTIDE SEQUENCE [LARGE SCALE GENOMIC DNA]</scope>
    <source>
        <strain evidence="1">ATCC 700755</strain>
    </source>
</reference>
<sequence length="272" mass="30995">MKPQLKNKIYIFRGALITDETNFITYLIPEVLFSQAKPQKQMRGIVMYKDSIIQDVTVINKNLGKFSRTNSNGIFNVRATIGDTLLFSHLSFSTFSKKITYELLEQDTLRIQVPDMSNRLEEVQVNAYPNINVVSLGIIDEKPIRLTKNQRRLKTAGDFKPIHLLAILGGTLPLDPIINKISGRTKKLKKLVNFDQDEKVFDFIVHTYEEYIKGDLGILEEEFNRFIYVLASDPSILSSIEEGNSSQLKFFIQNAAIPFKTAAAKVDMPKED</sequence>
<dbReference type="EMBL" id="CP003879">
    <property type="protein sequence ID" value="AFU68159.1"/>
    <property type="molecule type" value="Genomic_DNA"/>
</dbReference>
<dbReference type="InterPro" id="IPR008969">
    <property type="entry name" value="CarboxyPept-like_regulatory"/>
</dbReference>
<reference evidence="1" key="1">
    <citation type="submission" date="2006-03" db="EMBL/GenBank/DDBJ databases">
        <authorList>
            <person name="Bowman J."/>
            <person name="Ferriera S."/>
            <person name="Johnson J."/>
            <person name="Kravitz S."/>
            <person name="Halpern A."/>
            <person name="Remington K."/>
            <person name="Beeson K."/>
            <person name="Tran B."/>
            <person name="Rogers Y.-H."/>
            <person name="Friedman R."/>
            <person name="Venter J.C."/>
        </authorList>
    </citation>
    <scope>NUCLEOTIDE SEQUENCE [LARGE SCALE GENOMIC DNA]</scope>
    <source>
        <strain evidence="1">ATCC 700755</strain>
    </source>
</reference>
<gene>
    <name evidence="1" type="ordered locus">P700755_001222</name>
</gene>
<dbReference type="Proteomes" id="UP000008514">
    <property type="component" value="Chromosome"/>
</dbReference>
<dbReference type="KEGG" id="ptq:P700755_001222"/>
<accession>K4ICL9</accession>
<dbReference type="RefSeq" id="WP_015023765.1">
    <property type="nucleotide sequence ID" value="NC_018721.1"/>
</dbReference>
<evidence type="ECO:0000313" key="1">
    <source>
        <dbReference type="EMBL" id="AFU68159.1"/>
    </source>
</evidence>
<dbReference type="STRING" id="313595.P700755_001222"/>
<dbReference type="HOGENOM" id="CLU_088900_2_1_10"/>